<evidence type="ECO:0008006" key="5">
    <source>
        <dbReference type="Google" id="ProtNLM"/>
    </source>
</evidence>
<gene>
    <name evidence="3" type="ORF">BD410DRAFT_264907</name>
</gene>
<evidence type="ECO:0000256" key="1">
    <source>
        <dbReference type="SAM" id="MobiDB-lite"/>
    </source>
</evidence>
<evidence type="ECO:0000313" key="4">
    <source>
        <dbReference type="Proteomes" id="UP000294933"/>
    </source>
</evidence>
<sequence>MATPFSSSAGMSFFLNCILFRLVTDQTPAQSQHGPSRHFSPHGQRTTPRTAQRSANDKRRNGERRKSMTPRDAKTSRTYYGPCSNRRRQVSQQHHLGEPNNAMTAAPRSLQERHHHTAAVRNDERTRRERRVRVRVRVRRSAMGLAMGTATRRNTMHHVRIFPPFLVHIDWRRPPPRLRLQLLPQHTAPSPSPYNAARNPITTPRRRIPLPLPLRHSEPRDPTRLVNFQ</sequence>
<evidence type="ECO:0000313" key="3">
    <source>
        <dbReference type="EMBL" id="TDL14257.1"/>
    </source>
</evidence>
<dbReference type="EMBL" id="ML170363">
    <property type="protein sequence ID" value="TDL14257.1"/>
    <property type="molecule type" value="Genomic_DNA"/>
</dbReference>
<feature type="signal peptide" evidence="2">
    <location>
        <begin position="1"/>
        <end position="25"/>
    </location>
</feature>
<feature type="compositionally biased region" description="Basic and acidic residues" evidence="1">
    <location>
        <begin position="55"/>
        <end position="75"/>
    </location>
</feature>
<feature type="compositionally biased region" description="Polar residues" evidence="1">
    <location>
        <begin position="43"/>
        <end position="54"/>
    </location>
</feature>
<keyword evidence="2" id="KW-0732">Signal</keyword>
<dbReference type="AlphaFoldDB" id="A0A4Y7PFW2"/>
<reference evidence="3 4" key="1">
    <citation type="submission" date="2018-06" db="EMBL/GenBank/DDBJ databases">
        <title>A transcriptomic atlas of mushroom development highlights an independent origin of complex multicellularity.</title>
        <authorList>
            <consortium name="DOE Joint Genome Institute"/>
            <person name="Krizsan K."/>
            <person name="Almasi E."/>
            <person name="Merenyi Z."/>
            <person name="Sahu N."/>
            <person name="Viragh M."/>
            <person name="Koszo T."/>
            <person name="Mondo S."/>
            <person name="Kiss B."/>
            <person name="Balint B."/>
            <person name="Kues U."/>
            <person name="Barry K."/>
            <person name="Hegedus J.C."/>
            <person name="Henrissat B."/>
            <person name="Johnson J."/>
            <person name="Lipzen A."/>
            <person name="Ohm R."/>
            <person name="Nagy I."/>
            <person name="Pangilinan J."/>
            <person name="Yan J."/>
            <person name="Xiong Y."/>
            <person name="Grigoriev I.V."/>
            <person name="Hibbett D.S."/>
            <person name="Nagy L.G."/>
        </authorList>
    </citation>
    <scope>NUCLEOTIDE SEQUENCE [LARGE SCALE GENOMIC DNA]</scope>
    <source>
        <strain evidence="3 4">SZMC22713</strain>
    </source>
</reference>
<proteinExistence type="predicted"/>
<protein>
    <recommendedName>
        <fullName evidence="5">Secreted protein</fullName>
    </recommendedName>
</protein>
<feature type="chain" id="PRO_5021485408" description="Secreted protein" evidence="2">
    <location>
        <begin position="26"/>
        <end position="229"/>
    </location>
</feature>
<name>A0A4Y7PFW2_9AGAM</name>
<accession>A0A4Y7PFW2</accession>
<feature type="region of interest" description="Disordered" evidence="1">
    <location>
        <begin position="184"/>
        <end position="229"/>
    </location>
</feature>
<dbReference type="VEuPathDB" id="FungiDB:BD410DRAFT_264907"/>
<feature type="region of interest" description="Disordered" evidence="1">
    <location>
        <begin position="28"/>
        <end position="127"/>
    </location>
</feature>
<dbReference type="Proteomes" id="UP000294933">
    <property type="component" value="Unassembled WGS sequence"/>
</dbReference>
<keyword evidence="4" id="KW-1185">Reference proteome</keyword>
<evidence type="ECO:0000256" key="2">
    <source>
        <dbReference type="SAM" id="SignalP"/>
    </source>
</evidence>
<organism evidence="3 4">
    <name type="scientific">Rickenella mellea</name>
    <dbReference type="NCBI Taxonomy" id="50990"/>
    <lineage>
        <taxon>Eukaryota</taxon>
        <taxon>Fungi</taxon>
        <taxon>Dikarya</taxon>
        <taxon>Basidiomycota</taxon>
        <taxon>Agaricomycotina</taxon>
        <taxon>Agaricomycetes</taxon>
        <taxon>Hymenochaetales</taxon>
        <taxon>Rickenellaceae</taxon>
        <taxon>Rickenella</taxon>
    </lineage>
</organism>